<evidence type="ECO:0000256" key="1">
    <source>
        <dbReference type="SAM" id="MobiDB-lite"/>
    </source>
</evidence>
<reference evidence="2 3" key="1">
    <citation type="submission" date="2017-11" db="EMBL/GenBank/DDBJ databases">
        <title>Sphingomonas oleivorans sp. nov., isolated from oil-contaminated soil.</title>
        <authorList>
            <person name="Wang L."/>
            <person name="Chen L."/>
        </authorList>
    </citation>
    <scope>NUCLEOTIDE SEQUENCE [LARGE SCALE GENOMIC DNA]</scope>
    <source>
        <strain evidence="2 3">K101</strain>
    </source>
</reference>
<protein>
    <submittedName>
        <fullName evidence="2">CopG family transcriptional regulator</fullName>
    </submittedName>
</protein>
<gene>
    <name evidence="2" type="ORF">CV103_11970</name>
</gene>
<evidence type="ECO:0000313" key="3">
    <source>
        <dbReference type="Proteomes" id="UP000241206"/>
    </source>
</evidence>
<feature type="compositionally biased region" description="Basic and acidic residues" evidence="1">
    <location>
        <begin position="1"/>
        <end position="10"/>
    </location>
</feature>
<dbReference type="Proteomes" id="UP000241206">
    <property type="component" value="Unassembled WGS sequence"/>
</dbReference>
<evidence type="ECO:0000313" key="2">
    <source>
        <dbReference type="EMBL" id="PTD19899.1"/>
    </source>
</evidence>
<dbReference type="EMBL" id="PHHF01000049">
    <property type="protein sequence ID" value="PTD19899.1"/>
    <property type="molecule type" value="Genomic_DNA"/>
</dbReference>
<accession>A0A2T4HVR7</accession>
<comment type="caution">
    <text evidence="2">The sequence shown here is derived from an EMBL/GenBank/DDBJ whole genome shotgun (WGS) entry which is preliminary data.</text>
</comment>
<proteinExistence type="predicted"/>
<dbReference type="AlphaFoldDB" id="A0A2T4HVR7"/>
<organism evidence="2 3">
    <name type="scientific">Edaphosphingomonas fennica</name>
    <dbReference type="NCBI Taxonomy" id="114404"/>
    <lineage>
        <taxon>Bacteria</taxon>
        <taxon>Pseudomonadati</taxon>
        <taxon>Pseudomonadota</taxon>
        <taxon>Alphaproteobacteria</taxon>
        <taxon>Sphingomonadales</taxon>
        <taxon>Rhizorhabdaceae</taxon>
        <taxon>Edaphosphingomonas</taxon>
    </lineage>
</organism>
<feature type="region of interest" description="Disordered" evidence="1">
    <location>
        <begin position="1"/>
        <end position="21"/>
    </location>
</feature>
<sequence>METSSEDIKKSARGRPRSDTSPVMVRVTAGELSKIDAWIAANGPPYVSRPEAIRRLVEKGLGAD</sequence>
<keyword evidence="3" id="KW-1185">Reference proteome</keyword>
<name>A0A2T4HVR7_9SPHN</name>